<dbReference type="Proteomes" id="UP001140234">
    <property type="component" value="Unassembled WGS sequence"/>
</dbReference>
<accession>A0ACC1K6C2</accession>
<sequence length="251" mass="26342">MGPMLGRVLEGCPVSPVFWSAWLPAPMDGSLSEFPFLTVDEFAACAGHFVSRYGAVLDTAYVAPAAPLPRRQPYLRIRCALLGGPSSSVENDCEDPAGGWDAQCLEDADPALDAEPPASVRRAEIGEVDYHIVYSPTWRVPVVYLRVQDARSAPETVMDVGRAAGMLAVDRAVRGAMADVEFGGALGIQDHPVLGVPFLYLHPCHTATLLRAVVAPPADGHASGVSIGTANYMAALLSLVGPAVGLALPAV</sequence>
<dbReference type="EMBL" id="JANBUJ010000108">
    <property type="protein sequence ID" value="KAJ2774343.1"/>
    <property type="molecule type" value="Genomic_DNA"/>
</dbReference>
<organism evidence="1 2">
    <name type="scientific">Coemansia nantahalensis</name>
    <dbReference type="NCBI Taxonomy" id="2789366"/>
    <lineage>
        <taxon>Eukaryota</taxon>
        <taxon>Fungi</taxon>
        <taxon>Fungi incertae sedis</taxon>
        <taxon>Zoopagomycota</taxon>
        <taxon>Kickxellomycotina</taxon>
        <taxon>Kickxellomycetes</taxon>
        <taxon>Kickxellales</taxon>
        <taxon>Kickxellaceae</taxon>
        <taxon>Coemansia</taxon>
    </lineage>
</organism>
<keyword evidence="1" id="KW-0012">Acyltransferase</keyword>
<gene>
    <name evidence="1" type="primary">ATG10</name>
    <name evidence="1" type="ORF">IWQ57_000864</name>
</gene>
<dbReference type="EC" id="2.3.1.9" evidence="1"/>
<protein>
    <submittedName>
        <fullName evidence="1">E2-like conjugating enzyme atg10</fullName>
        <ecNumber evidence="1">2.3.1.9</ecNumber>
    </submittedName>
</protein>
<comment type="caution">
    <text evidence="1">The sequence shown here is derived from an EMBL/GenBank/DDBJ whole genome shotgun (WGS) entry which is preliminary data.</text>
</comment>
<keyword evidence="1" id="KW-0808">Transferase</keyword>
<proteinExistence type="predicted"/>
<evidence type="ECO:0000313" key="2">
    <source>
        <dbReference type="Proteomes" id="UP001140234"/>
    </source>
</evidence>
<reference evidence="1" key="1">
    <citation type="submission" date="2022-07" db="EMBL/GenBank/DDBJ databases">
        <title>Phylogenomic reconstructions and comparative analyses of Kickxellomycotina fungi.</title>
        <authorList>
            <person name="Reynolds N.K."/>
            <person name="Stajich J.E."/>
            <person name="Barry K."/>
            <person name="Grigoriev I.V."/>
            <person name="Crous P."/>
            <person name="Smith M.E."/>
        </authorList>
    </citation>
    <scope>NUCLEOTIDE SEQUENCE</scope>
    <source>
        <strain evidence="1">CBS 109366</strain>
    </source>
</reference>
<keyword evidence="2" id="KW-1185">Reference proteome</keyword>
<evidence type="ECO:0000313" key="1">
    <source>
        <dbReference type="EMBL" id="KAJ2774343.1"/>
    </source>
</evidence>
<name>A0ACC1K6C2_9FUNG</name>